<dbReference type="KEGG" id="rpne:NCTC8284_00140"/>
<evidence type="ECO:0008006" key="3">
    <source>
        <dbReference type="Google" id="ProtNLM"/>
    </source>
</evidence>
<accession>A0A448MIU4</accession>
<organism evidence="1 2">
    <name type="scientific">Rodentibacter pneumotropicus</name>
    <dbReference type="NCBI Taxonomy" id="758"/>
    <lineage>
        <taxon>Bacteria</taxon>
        <taxon>Pseudomonadati</taxon>
        <taxon>Pseudomonadota</taxon>
        <taxon>Gammaproteobacteria</taxon>
        <taxon>Pasteurellales</taxon>
        <taxon>Pasteurellaceae</taxon>
        <taxon>Rodentibacter</taxon>
    </lineage>
</organism>
<name>A0A448MIU4_9PAST</name>
<gene>
    <name evidence="1" type="ORF">NCTC8284_00140</name>
</gene>
<dbReference type="Proteomes" id="UP000278733">
    <property type="component" value="Chromosome"/>
</dbReference>
<protein>
    <recommendedName>
        <fullName evidence="3">Phage protein</fullName>
    </recommendedName>
</protein>
<proteinExistence type="predicted"/>
<reference evidence="1 2" key="1">
    <citation type="submission" date="2018-12" db="EMBL/GenBank/DDBJ databases">
        <authorList>
            <consortium name="Pathogen Informatics"/>
        </authorList>
    </citation>
    <scope>NUCLEOTIDE SEQUENCE [LARGE SCALE GENOMIC DNA]</scope>
    <source>
        <strain evidence="1 2">NCTC8284</strain>
    </source>
</reference>
<evidence type="ECO:0000313" key="1">
    <source>
        <dbReference type="EMBL" id="VEH65006.1"/>
    </source>
</evidence>
<dbReference type="AlphaFoldDB" id="A0A448MIU4"/>
<evidence type="ECO:0000313" key="2">
    <source>
        <dbReference type="Proteomes" id="UP000278733"/>
    </source>
</evidence>
<dbReference type="EMBL" id="LR134405">
    <property type="protein sequence ID" value="VEH65006.1"/>
    <property type="molecule type" value="Genomic_DNA"/>
</dbReference>
<sequence>MTEITYTFKTGNKDIMVKKFTGEQFPRYIKYSRDGDDYELEFSEFVK</sequence>